<reference evidence="1" key="2">
    <citation type="submission" date="2020-01" db="EMBL/GenBank/DDBJ databases">
        <authorList>
            <person name="Hornung B."/>
        </authorList>
    </citation>
    <scope>NUCLEOTIDE SEQUENCE</scope>
    <source>
        <strain evidence="1">PacBioINE</strain>
    </source>
</reference>
<organism evidence="1">
    <name type="scientific">Acididesulfobacillus acetoxydans</name>
    <dbReference type="NCBI Taxonomy" id="1561005"/>
    <lineage>
        <taxon>Bacteria</taxon>
        <taxon>Bacillati</taxon>
        <taxon>Bacillota</taxon>
        <taxon>Clostridia</taxon>
        <taxon>Eubacteriales</taxon>
        <taxon>Peptococcaceae</taxon>
        <taxon>Acididesulfobacillus</taxon>
    </lineage>
</organism>
<protein>
    <submittedName>
        <fullName evidence="1">Uncharacterized protein</fullName>
    </submittedName>
</protein>
<evidence type="ECO:0000313" key="1">
    <source>
        <dbReference type="EMBL" id="CAA7600312.1"/>
    </source>
</evidence>
<evidence type="ECO:0000313" key="3">
    <source>
        <dbReference type="Proteomes" id="UP001071230"/>
    </source>
</evidence>
<sequence>METLLPGVIAIAQKHAKNLFKALCIPLDINLKTLYTNPVGGVTILS</sequence>
<dbReference type="AlphaFoldDB" id="A0A8S0WEN8"/>
<reference evidence="2" key="1">
    <citation type="submission" date="2014-11" db="EMBL/GenBank/DDBJ databases">
        <authorList>
            <person name="Hornung B.V."/>
        </authorList>
    </citation>
    <scope>NUCLEOTIDE SEQUENCE</scope>
    <source>
        <strain evidence="2">INE</strain>
    </source>
</reference>
<accession>A0A8S0WEN8</accession>
<dbReference type="EMBL" id="CDGJ01000015">
    <property type="protein sequence ID" value="CEJ06088.1"/>
    <property type="molecule type" value="Genomic_DNA"/>
</dbReference>
<dbReference type="KEGG" id="aacx:DEACI_0965"/>
<dbReference type="Proteomes" id="UP000836597">
    <property type="component" value="Chromosome"/>
</dbReference>
<evidence type="ECO:0000313" key="2">
    <source>
        <dbReference type="EMBL" id="CEJ06088.1"/>
    </source>
</evidence>
<proteinExistence type="predicted"/>
<name>A0A8S0WEN8_9FIRM</name>
<dbReference type="Proteomes" id="UP001071230">
    <property type="component" value="Unassembled WGS sequence"/>
</dbReference>
<keyword evidence="3" id="KW-1185">Reference proteome</keyword>
<gene>
    <name evidence="2" type="ORF">DEACI_0534</name>
    <name evidence="1" type="ORF">DEACI_0965</name>
</gene>
<dbReference type="EMBL" id="LR746496">
    <property type="protein sequence ID" value="CAA7600312.1"/>
    <property type="molecule type" value="Genomic_DNA"/>
</dbReference>